<dbReference type="PANTHER" id="PTHR47691:SF3">
    <property type="entry name" value="HTH-TYPE TRANSCRIPTIONAL REGULATOR RV0890C-RELATED"/>
    <property type="match status" value="1"/>
</dbReference>
<dbReference type="InterPro" id="IPR002182">
    <property type="entry name" value="NB-ARC"/>
</dbReference>
<organism evidence="4 5">
    <name type="scientific">Leifsonia tongyongensis</name>
    <dbReference type="NCBI Taxonomy" id="1268043"/>
    <lineage>
        <taxon>Bacteria</taxon>
        <taxon>Bacillati</taxon>
        <taxon>Actinomycetota</taxon>
        <taxon>Actinomycetes</taxon>
        <taxon>Micrococcales</taxon>
        <taxon>Microbacteriaceae</taxon>
        <taxon>Leifsonia</taxon>
    </lineage>
</organism>
<gene>
    <name evidence="4" type="ORF">G3T36_04580</name>
</gene>
<dbReference type="Pfam" id="PF13271">
    <property type="entry name" value="DUF4062"/>
    <property type="match status" value="1"/>
</dbReference>
<evidence type="ECO:0000313" key="5">
    <source>
        <dbReference type="Proteomes" id="UP000474967"/>
    </source>
</evidence>
<dbReference type="PANTHER" id="PTHR47691">
    <property type="entry name" value="REGULATOR-RELATED"/>
    <property type="match status" value="1"/>
</dbReference>
<dbReference type="Pfam" id="PF00931">
    <property type="entry name" value="NB-ARC"/>
    <property type="match status" value="1"/>
</dbReference>
<evidence type="ECO:0000259" key="3">
    <source>
        <dbReference type="Pfam" id="PF25872"/>
    </source>
</evidence>
<dbReference type="PRINTS" id="PR00364">
    <property type="entry name" value="DISEASERSIST"/>
</dbReference>
<dbReference type="Proteomes" id="UP000474967">
    <property type="component" value="Unassembled WGS sequence"/>
</dbReference>
<comment type="caution">
    <text evidence="4">The sequence shown here is derived from an EMBL/GenBank/DDBJ whole genome shotgun (WGS) entry which is preliminary data.</text>
</comment>
<keyword evidence="5" id="KW-1185">Reference proteome</keyword>
<dbReference type="SUPFAM" id="SSF48452">
    <property type="entry name" value="TPR-like"/>
    <property type="match status" value="1"/>
</dbReference>
<feature type="domain" description="Winged helix-turn-helix" evidence="3">
    <location>
        <begin position="449"/>
        <end position="522"/>
    </location>
</feature>
<evidence type="ECO:0000259" key="2">
    <source>
        <dbReference type="Pfam" id="PF13271"/>
    </source>
</evidence>
<dbReference type="GO" id="GO:0043531">
    <property type="term" value="F:ADP binding"/>
    <property type="evidence" value="ECO:0007669"/>
    <property type="project" value="InterPro"/>
</dbReference>
<dbReference type="Gene3D" id="1.25.40.10">
    <property type="entry name" value="Tetratricopeptide repeat domain"/>
    <property type="match status" value="1"/>
</dbReference>
<evidence type="ECO:0000313" key="4">
    <source>
        <dbReference type="EMBL" id="NEN05140.1"/>
    </source>
</evidence>
<feature type="domain" description="NB-ARC" evidence="1">
    <location>
        <begin position="198"/>
        <end position="324"/>
    </location>
</feature>
<reference evidence="4 5" key="1">
    <citation type="journal article" date="2014" name="J. Microbiol.">
        <title>Diaminobutyricibacter tongyongensis gen. nov., sp. nov. and Homoserinibacter gongjuensis gen. nov., sp. nov. belong to the family Microbacteriaceae.</title>
        <authorList>
            <person name="Kim S.J."/>
            <person name="Ahn J.H."/>
            <person name="Weon H.Y."/>
            <person name="Hamada M."/>
            <person name="Suzuki K."/>
            <person name="Kwon S.W."/>
        </authorList>
    </citation>
    <scope>NUCLEOTIDE SEQUENCE [LARGE SCALE GENOMIC DNA]</scope>
    <source>
        <strain evidence="4 5">NBRC 108724</strain>
    </source>
</reference>
<protein>
    <submittedName>
        <fullName evidence="4">DUF4062 domain-containing protein</fullName>
    </submittedName>
</protein>
<dbReference type="InterPro" id="IPR027417">
    <property type="entry name" value="P-loop_NTPase"/>
</dbReference>
<dbReference type="Pfam" id="PF25872">
    <property type="entry name" value="HTH_77"/>
    <property type="match status" value="1"/>
</dbReference>
<dbReference type="RefSeq" id="WP_163288279.1">
    <property type="nucleotide sequence ID" value="NZ_JAAGWY010000001.1"/>
</dbReference>
<dbReference type="InterPro" id="IPR058852">
    <property type="entry name" value="HTH_77"/>
</dbReference>
<dbReference type="InterPro" id="IPR011990">
    <property type="entry name" value="TPR-like_helical_dom_sf"/>
</dbReference>
<sequence>MSVTARTIRTPDQRLRVFVSSTLKELAAERRAVRAAIERLHLAPVMFELGARPHPPRELYRAYLEQSDMFVGLYWQRYGWVAPEEQVSGLEDEYNLAPPTLPRLMYIKEPAEAREPRLVELLGRIRNDDMASFKYFSTPTELGKLVEADLATLLAERFEESRAAAEALAARSAEQADNPPALPRTDVPVPLTELIGRDAEVEELERMLTDDTIRLVTLTGPGGIGKSRLALEVAKDLADHFPGGATFVPLSPVRDPALVPNAIAQAIGVRDTGDAPILDKLVTALRDRRVLLVLDNFEQVIGAARTIVQLLVDAPRLTLLVTSRALLRVSGERSFEVGPLGLPDVARRPVLADVVRSPAVALFVERARAVKPDFEVDQGNEEAVARICAKLDGVPLALELAAARIRVLSPSSLLERLDRRLAVLVGGARDLPERQQTLRNTIEWSAELLDDQQRRMLARLGVFRGGFSLEAAEAVAVDSPDVDTLTVLGELVDNSLISQQDRRTWTRFVMLATVREYALEQLDADELATLRERLAQFYLDLGDRIEFELEGPRQRELVGRLTDARDNLRAVQRYLLDARRYQEVAHLAWALYVYWWVGGHLGEVRGWVDEILASGAELDEPTRAISVYFTASIGFWQDPDGLAAQRLTESAELFHRTGNPGGEGLALLSLGIALLAREKPEPEQASDAFERAVRLFRESGDAWGESLALITLGRFSLAMGHAQDALDRFRASLALTRDRHDELGETIAIHHVAWAHLALGDEAAAEEFRSGLEESVEIGHDEGVAYGLEGMVAIAASSGAVERAGRMLGAAETLRAQSGLRNSAAQAMYQPFVDAIEAGGHAEEFERGRAAGRELTQDEAVEFALARMAAGDGS</sequence>
<proteinExistence type="predicted"/>
<dbReference type="SUPFAM" id="SSF52540">
    <property type="entry name" value="P-loop containing nucleoside triphosphate hydrolases"/>
    <property type="match status" value="1"/>
</dbReference>
<feature type="domain" description="DUF4062" evidence="2">
    <location>
        <begin position="16"/>
        <end position="97"/>
    </location>
</feature>
<dbReference type="EMBL" id="JAAGWY010000001">
    <property type="protein sequence ID" value="NEN05140.1"/>
    <property type="molecule type" value="Genomic_DNA"/>
</dbReference>
<name>A0A6L9XUR4_9MICO</name>
<dbReference type="Gene3D" id="3.40.50.300">
    <property type="entry name" value="P-loop containing nucleotide triphosphate hydrolases"/>
    <property type="match status" value="1"/>
</dbReference>
<accession>A0A6L9XUR4</accession>
<dbReference type="InterPro" id="IPR025139">
    <property type="entry name" value="DUF4062"/>
</dbReference>
<dbReference type="AlphaFoldDB" id="A0A6L9XUR4"/>
<evidence type="ECO:0000259" key="1">
    <source>
        <dbReference type="Pfam" id="PF00931"/>
    </source>
</evidence>